<dbReference type="Pfam" id="PF00085">
    <property type="entry name" value="Thioredoxin"/>
    <property type="match status" value="1"/>
</dbReference>
<dbReference type="GO" id="GO:0016971">
    <property type="term" value="F:flavin-dependent sulfhydryl oxidase activity"/>
    <property type="evidence" value="ECO:0007669"/>
    <property type="project" value="InterPro"/>
</dbReference>
<feature type="signal peptide" evidence="2">
    <location>
        <begin position="1"/>
        <end position="24"/>
    </location>
</feature>
<feature type="domain" description="Thioredoxin" evidence="3">
    <location>
        <begin position="18"/>
        <end position="165"/>
    </location>
</feature>
<dbReference type="PROSITE" id="PS00194">
    <property type="entry name" value="THIOREDOXIN_1"/>
    <property type="match status" value="1"/>
</dbReference>
<evidence type="ECO:0000313" key="4">
    <source>
        <dbReference type="EMBL" id="CAE8632948.1"/>
    </source>
</evidence>
<dbReference type="Gene3D" id="3.40.30.10">
    <property type="entry name" value="Glutaredoxin"/>
    <property type="match status" value="1"/>
</dbReference>
<dbReference type="GO" id="GO:0005615">
    <property type="term" value="C:extracellular space"/>
    <property type="evidence" value="ECO:0007669"/>
    <property type="project" value="TreeGrafter"/>
</dbReference>
<evidence type="ECO:0000259" key="3">
    <source>
        <dbReference type="PROSITE" id="PS51352"/>
    </source>
</evidence>
<evidence type="ECO:0000313" key="5">
    <source>
        <dbReference type="Proteomes" id="UP000654075"/>
    </source>
</evidence>
<dbReference type="GO" id="GO:0003756">
    <property type="term" value="F:protein disulfide isomerase activity"/>
    <property type="evidence" value="ECO:0007669"/>
    <property type="project" value="TreeGrafter"/>
</dbReference>
<dbReference type="GO" id="GO:0000139">
    <property type="term" value="C:Golgi membrane"/>
    <property type="evidence" value="ECO:0007669"/>
    <property type="project" value="TreeGrafter"/>
</dbReference>
<dbReference type="InterPro" id="IPR013766">
    <property type="entry name" value="Thioredoxin_domain"/>
</dbReference>
<dbReference type="AlphaFoldDB" id="A0A813H5P0"/>
<dbReference type="PROSITE" id="PS51352">
    <property type="entry name" value="THIOREDOXIN_2"/>
    <property type="match status" value="1"/>
</dbReference>
<comment type="caution">
    <text evidence="4">The sequence shown here is derived from an EMBL/GenBank/DDBJ whole genome shotgun (WGS) entry which is preliminary data.</text>
</comment>
<evidence type="ECO:0000256" key="1">
    <source>
        <dbReference type="SAM" id="MobiDB-lite"/>
    </source>
</evidence>
<dbReference type="EMBL" id="CAJNNV010030567">
    <property type="protein sequence ID" value="CAE8632948.1"/>
    <property type="molecule type" value="Genomic_DNA"/>
</dbReference>
<dbReference type="OrthoDB" id="28542at2759"/>
<gene>
    <name evidence="4" type="ORF">PGLA1383_LOCUS48869</name>
</gene>
<sequence length="576" mass="63803">MAFCVKKVLVFVVSLGALPHETSAGLFPSSPHVLELREDTFEAAVISSHQVWFVDFYAAWCPHCQNFAPTWDRIASEYATDARTVSFGAMDCAVFDNFCSGIGIDGYPQLRSYNIPGRPETFNNKSGHNFMYGESKEGSVKTLLEKAPPPAPAPKFAPASEASAKLRLADAEVALVYSLRQVAEAGKRARWAAGILNPYATWPADALNPWAMEDPIEEPDSPLDEANYGHQGADHGLAPSACPAPEPGSQGLFISDDEIDEEALGAEISEMRLDRKRRSAARTHRAQPARDVRLSPKLARLQQTVHFGELLQKTDLQARRFLAENGVLPDNRREFLRCWECDAALTHAIDCRDSPLVCEQRLKLPRPTRSYTPMWASLGRGKEAQESMFLRVCYCVGTRMPQDMMPHYVNTSDEEPVGTWLLDRWVHGIRHALAYAEHLEGTRKVFAHDFVKADGAKHGTRKKTSKETRLKRGPRFPQKKTTSTLPVQKAVLKKPAASVRHGRVLYLRTRLSKESICVPLRPKRSVKGAPAPPETKKEVLRAFEKHVDAASCVGASDGGKGLKSAYKACQMPHAAA</sequence>
<dbReference type="PANTHER" id="PTHR22897">
    <property type="entry name" value="QUIESCIN Q6-RELATED SULFHYDRYL OXIDASE"/>
    <property type="match status" value="1"/>
</dbReference>
<dbReference type="InterPro" id="IPR017937">
    <property type="entry name" value="Thioredoxin_CS"/>
</dbReference>
<organism evidence="4 5">
    <name type="scientific">Polarella glacialis</name>
    <name type="common">Dinoflagellate</name>
    <dbReference type="NCBI Taxonomy" id="89957"/>
    <lineage>
        <taxon>Eukaryota</taxon>
        <taxon>Sar</taxon>
        <taxon>Alveolata</taxon>
        <taxon>Dinophyceae</taxon>
        <taxon>Suessiales</taxon>
        <taxon>Suessiaceae</taxon>
        <taxon>Polarella</taxon>
    </lineage>
</organism>
<feature type="chain" id="PRO_5032743407" description="Thioredoxin domain-containing protein" evidence="2">
    <location>
        <begin position="25"/>
        <end position="576"/>
    </location>
</feature>
<accession>A0A813H5P0</accession>
<keyword evidence="2" id="KW-0732">Signal</keyword>
<dbReference type="PANTHER" id="PTHR22897:SF8">
    <property type="entry name" value="SULFHYDRYL OXIDASE"/>
    <property type="match status" value="1"/>
</dbReference>
<keyword evidence="5" id="KW-1185">Reference proteome</keyword>
<dbReference type="Proteomes" id="UP000654075">
    <property type="component" value="Unassembled WGS sequence"/>
</dbReference>
<proteinExistence type="predicted"/>
<dbReference type="InterPro" id="IPR039798">
    <property type="entry name" value="Sulfhydryl_oxidase"/>
</dbReference>
<dbReference type="GO" id="GO:0006457">
    <property type="term" value="P:protein folding"/>
    <property type="evidence" value="ECO:0007669"/>
    <property type="project" value="TreeGrafter"/>
</dbReference>
<feature type="region of interest" description="Disordered" evidence="1">
    <location>
        <begin position="228"/>
        <end position="253"/>
    </location>
</feature>
<evidence type="ECO:0000256" key="2">
    <source>
        <dbReference type="SAM" id="SignalP"/>
    </source>
</evidence>
<protein>
    <recommendedName>
        <fullName evidence="3">Thioredoxin domain-containing protein</fullName>
    </recommendedName>
</protein>
<name>A0A813H5P0_POLGL</name>
<dbReference type="SUPFAM" id="SSF52833">
    <property type="entry name" value="Thioredoxin-like"/>
    <property type="match status" value="1"/>
</dbReference>
<dbReference type="InterPro" id="IPR036249">
    <property type="entry name" value="Thioredoxin-like_sf"/>
</dbReference>
<reference evidence="4" key="1">
    <citation type="submission" date="2021-02" db="EMBL/GenBank/DDBJ databases">
        <authorList>
            <person name="Dougan E. K."/>
            <person name="Rhodes N."/>
            <person name="Thang M."/>
            <person name="Chan C."/>
        </authorList>
    </citation>
    <scope>NUCLEOTIDE SEQUENCE</scope>
</reference>